<evidence type="ECO:0000313" key="2">
    <source>
        <dbReference type="Proteomes" id="UP001247754"/>
    </source>
</evidence>
<keyword evidence="2" id="KW-1185">Reference proteome</keyword>
<evidence type="ECO:0000313" key="1">
    <source>
        <dbReference type="EMBL" id="MDR5654993.1"/>
    </source>
</evidence>
<dbReference type="RefSeq" id="WP_310459106.1">
    <property type="nucleotide sequence ID" value="NZ_JAVKPH010000041.1"/>
</dbReference>
<proteinExistence type="predicted"/>
<protein>
    <submittedName>
        <fullName evidence="1">Uncharacterized protein</fullName>
    </submittedName>
</protein>
<name>A0ABU1FDL8_9RHOB</name>
<dbReference type="Proteomes" id="UP001247754">
    <property type="component" value="Unassembled WGS sequence"/>
</dbReference>
<reference evidence="1 2" key="1">
    <citation type="submission" date="2023-09" db="EMBL/GenBank/DDBJ databases">
        <title>Xinfangfangia sedmenti sp. nov., isolated the sedment.</title>
        <authorList>
            <person name="Xu L."/>
        </authorList>
    </citation>
    <scope>NUCLEOTIDE SEQUENCE [LARGE SCALE GENOMIC DNA]</scope>
    <source>
        <strain evidence="1 2">LG-4</strain>
    </source>
</reference>
<organism evidence="1 2">
    <name type="scientific">Ruixingdingia sedimenti</name>
    <dbReference type="NCBI Taxonomy" id="3073604"/>
    <lineage>
        <taxon>Bacteria</taxon>
        <taxon>Pseudomonadati</taxon>
        <taxon>Pseudomonadota</taxon>
        <taxon>Alphaproteobacteria</taxon>
        <taxon>Rhodobacterales</taxon>
        <taxon>Paracoccaceae</taxon>
        <taxon>Ruixingdingia</taxon>
    </lineage>
</organism>
<dbReference type="EMBL" id="JAVKPH010000041">
    <property type="protein sequence ID" value="MDR5654993.1"/>
    <property type="molecule type" value="Genomic_DNA"/>
</dbReference>
<accession>A0ABU1FDL8</accession>
<gene>
    <name evidence="1" type="ORF">RGD00_20475</name>
</gene>
<sequence length="75" mass="8545">MSGRDWRAFDAELRARVAELAVELLGKPTLRAGQEWRWGRKGTLVFWTDDSESRSPAERWCCPASLSHDRGGEII</sequence>
<comment type="caution">
    <text evidence="1">The sequence shown here is derived from an EMBL/GenBank/DDBJ whole genome shotgun (WGS) entry which is preliminary data.</text>
</comment>